<dbReference type="InterPro" id="IPR027473">
    <property type="entry name" value="L-asparaginase_C"/>
</dbReference>
<evidence type="ECO:0000259" key="9">
    <source>
        <dbReference type="Pfam" id="PF00710"/>
    </source>
</evidence>
<sequence>MRSRPNNPLSRFCRSAALAAALVATLPFGSLDAAEPAQPPRVLVLATGGTIAGQADARAAGAYTAGAISGEQLIRSVPGLGELARINAEQVASVGSQDMNDRIWFSLAHRIRKAFEGGEADAVVITHGTDTLEETAFFLDEVLGTDKPVVVVGSMRPSTAIGADGPANLYEAVQVAADPQARGRGVMAVLNDTIHAARRVTKTNTTRVETFASPEAGPIGFVDASGGVRFAAPAAAHWPAIALPKGEALPRVEIVYAHANMDAKQIDHAVADGAKGIVLAGVGDGNASKAAIDALGHAAKAGIVVVRASRVPTGFVNRNVEVDDDANGFVVSAALNPQKSRVLAQLLIANGVTAPTKVQQAFDAVR</sequence>
<feature type="binding site" evidence="4">
    <location>
        <begin position="129"/>
        <end position="130"/>
    </location>
    <ligand>
        <name>substrate</name>
    </ligand>
</feature>
<evidence type="ECO:0000256" key="8">
    <source>
        <dbReference type="SAM" id="SignalP"/>
    </source>
</evidence>
<evidence type="ECO:0000256" key="7">
    <source>
        <dbReference type="RuleBase" id="RU004456"/>
    </source>
</evidence>
<feature type="domain" description="L-asparaginase N-terminal" evidence="9">
    <location>
        <begin position="41"/>
        <end position="230"/>
    </location>
</feature>
<dbReference type="FunFam" id="3.40.50.1170:FF:000001">
    <property type="entry name" value="L-asparaginase 2"/>
    <property type="match status" value="1"/>
</dbReference>
<dbReference type="PROSITE" id="PS00917">
    <property type="entry name" value="ASN_GLN_ASE_2"/>
    <property type="match status" value="1"/>
</dbReference>
<dbReference type="InterPro" id="IPR037152">
    <property type="entry name" value="L-asparaginase_N_sf"/>
</dbReference>
<evidence type="ECO:0000256" key="6">
    <source>
        <dbReference type="PROSITE-ProRule" id="PRU10100"/>
    </source>
</evidence>
<name>A0A212KLT9_9PROT</name>
<dbReference type="InterPro" id="IPR027475">
    <property type="entry name" value="Asparaginase/glutaminase_AS2"/>
</dbReference>
<dbReference type="PROSITE" id="PS51732">
    <property type="entry name" value="ASN_GLN_ASE_3"/>
    <property type="match status" value="1"/>
</dbReference>
<proteinExistence type="inferred from homology"/>
<dbReference type="InterPro" id="IPR006034">
    <property type="entry name" value="Asparaginase/glutaminase-like"/>
</dbReference>
<dbReference type="PANTHER" id="PTHR11707:SF28">
    <property type="entry name" value="60 KDA LYSOPHOSPHOLIPASE"/>
    <property type="match status" value="1"/>
</dbReference>
<dbReference type="PRINTS" id="PR00139">
    <property type="entry name" value="ASNGLNASE"/>
</dbReference>
<evidence type="ECO:0000313" key="11">
    <source>
        <dbReference type="EMBL" id="SBW12555.1"/>
    </source>
</evidence>
<dbReference type="InterPro" id="IPR040919">
    <property type="entry name" value="Asparaginase_C"/>
</dbReference>
<feature type="signal peptide" evidence="8">
    <location>
        <begin position="1"/>
        <end position="33"/>
    </location>
</feature>
<dbReference type="EMBL" id="FLUO01000003">
    <property type="protein sequence ID" value="SBW12555.1"/>
    <property type="molecule type" value="Genomic_DNA"/>
</dbReference>
<dbReference type="InterPro" id="IPR004550">
    <property type="entry name" value="AsnASE_II"/>
</dbReference>
<dbReference type="AlphaFoldDB" id="A0A212KLT9"/>
<accession>A0A212KLT9</accession>
<dbReference type="Gene3D" id="3.40.50.1170">
    <property type="entry name" value="L-asparaginase, N-terminal domain"/>
    <property type="match status" value="1"/>
</dbReference>
<organism evidence="11">
    <name type="scientific">uncultured Alphaproteobacteria bacterium</name>
    <dbReference type="NCBI Taxonomy" id="91750"/>
    <lineage>
        <taxon>Bacteria</taxon>
        <taxon>Pseudomonadati</taxon>
        <taxon>Pseudomonadota</taxon>
        <taxon>Alphaproteobacteria</taxon>
        <taxon>environmental samples</taxon>
    </lineage>
</organism>
<dbReference type="InterPro" id="IPR020827">
    <property type="entry name" value="Asparaginase/glutaminase_AS1"/>
</dbReference>
<feature type="chain" id="PRO_5012148845" evidence="8">
    <location>
        <begin position="34"/>
        <end position="366"/>
    </location>
</feature>
<dbReference type="SMART" id="SM00870">
    <property type="entry name" value="Asparaginase"/>
    <property type="match status" value="1"/>
</dbReference>
<dbReference type="NCBIfam" id="TIGR00520">
    <property type="entry name" value="asnASE_II"/>
    <property type="match status" value="1"/>
</dbReference>
<dbReference type="Gene3D" id="3.40.50.40">
    <property type="match status" value="1"/>
</dbReference>
<dbReference type="InterPro" id="IPR036152">
    <property type="entry name" value="Asp/glu_Ase-like_sf"/>
</dbReference>
<keyword evidence="8" id="KW-0732">Signal</keyword>
<evidence type="ECO:0000256" key="4">
    <source>
        <dbReference type="PIRSR" id="PIRSR001220-2"/>
    </source>
</evidence>
<feature type="active site" description="O-isoaspartyl threonine intermediate" evidence="3">
    <location>
        <position position="50"/>
    </location>
</feature>
<dbReference type="GO" id="GO:0004067">
    <property type="term" value="F:asparaginase activity"/>
    <property type="evidence" value="ECO:0007669"/>
    <property type="project" value="UniProtKB-UniRule"/>
</dbReference>
<dbReference type="GO" id="GO:0006528">
    <property type="term" value="P:asparagine metabolic process"/>
    <property type="evidence" value="ECO:0007669"/>
    <property type="project" value="InterPro"/>
</dbReference>
<dbReference type="PROSITE" id="PS00144">
    <property type="entry name" value="ASN_GLN_ASE_1"/>
    <property type="match status" value="1"/>
</dbReference>
<evidence type="ECO:0000256" key="5">
    <source>
        <dbReference type="PROSITE-ProRule" id="PRU10099"/>
    </source>
</evidence>
<feature type="binding site" evidence="4">
    <location>
        <position position="96"/>
    </location>
    <ligand>
        <name>substrate</name>
    </ligand>
</feature>
<gene>
    <name evidence="11" type="primary">ansB</name>
    <name evidence="11" type="ORF">KL86APRO_30090</name>
</gene>
<feature type="active site" evidence="6">
    <location>
        <position position="129"/>
    </location>
</feature>
<dbReference type="PIRSF" id="PIRSF500176">
    <property type="entry name" value="L_ASNase"/>
    <property type="match status" value="1"/>
</dbReference>
<dbReference type="EC" id="3.5.1.1" evidence="11"/>
<evidence type="ECO:0000256" key="1">
    <source>
        <dbReference type="ARBA" id="ARBA00010518"/>
    </source>
</evidence>
<evidence type="ECO:0000259" key="10">
    <source>
        <dbReference type="Pfam" id="PF17763"/>
    </source>
</evidence>
<evidence type="ECO:0000256" key="3">
    <source>
        <dbReference type="PIRSR" id="PIRSR001220-1"/>
    </source>
</evidence>
<feature type="active site" evidence="5">
    <location>
        <position position="50"/>
    </location>
</feature>
<dbReference type="PANTHER" id="PTHR11707">
    <property type="entry name" value="L-ASPARAGINASE"/>
    <property type="match status" value="1"/>
</dbReference>
<evidence type="ECO:0000256" key="2">
    <source>
        <dbReference type="ARBA" id="ARBA00022801"/>
    </source>
</evidence>
<keyword evidence="2 11" id="KW-0378">Hydrolase</keyword>
<reference evidence="11" key="1">
    <citation type="submission" date="2016-04" db="EMBL/GenBank/DDBJ databases">
        <authorList>
            <person name="Evans L.H."/>
            <person name="Alamgir A."/>
            <person name="Owens N."/>
            <person name="Weber N.D."/>
            <person name="Virtaneva K."/>
            <person name="Barbian K."/>
            <person name="Babar A."/>
            <person name="Rosenke K."/>
        </authorList>
    </citation>
    <scope>NUCLEOTIDE SEQUENCE</scope>
    <source>
        <strain evidence="11">86</strain>
    </source>
</reference>
<dbReference type="SUPFAM" id="SSF53774">
    <property type="entry name" value="Glutaminase/Asparaginase"/>
    <property type="match status" value="1"/>
</dbReference>
<dbReference type="PIRSF" id="PIRSF001220">
    <property type="entry name" value="L-ASNase_gatD"/>
    <property type="match status" value="1"/>
</dbReference>
<dbReference type="Pfam" id="PF00710">
    <property type="entry name" value="Asparaginase"/>
    <property type="match status" value="1"/>
</dbReference>
<dbReference type="InterPro" id="IPR027474">
    <property type="entry name" value="L-asparaginase_N"/>
</dbReference>
<protein>
    <submittedName>
        <fullName evidence="11">Putative L-asparaginase periplasmic</fullName>
        <ecNumber evidence="11">3.5.1.1</ecNumber>
    </submittedName>
</protein>
<dbReference type="CDD" id="cd08964">
    <property type="entry name" value="L-asparaginase_II"/>
    <property type="match status" value="1"/>
</dbReference>
<comment type="similarity">
    <text evidence="1 7">Belongs to the asparaginase 1 family.</text>
</comment>
<dbReference type="Pfam" id="PF17763">
    <property type="entry name" value="Asparaginase_C"/>
    <property type="match status" value="1"/>
</dbReference>
<feature type="domain" description="Asparaginase/glutaminase C-terminal" evidence="10">
    <location>
        <begin position="251"/>
        <end position="362"/>
    </location>
</feature>